<accession>A0A0E9USF6</accession>
<proteinExistence type="predicted"/>
<reference evidence="1" key="1">
    <citation type="submission" date="2014-11" db="EMBL/GenBank/DDBJ databases">
        <authorList>
            <person name="Amaro Gonzalez C."/>
        </authorList>
    </citation>
    <scope>NUCLEOTIDE SEQUENCE</scope>
</reference>
<dbReference type="AlphaFoldDB" id="A0A0E9USF6"/>
<name>A0A0E9USF6_ANGAN</name>
<evidence type="ECO:0000313" key="1">
    <source>
        <dbReference type="EMBL" id="JAH68150.1"/>
    </source>
</evidence>
<organism evidence="1">
    <name type="scientific">Anguilla anguilla</name>
    <name type="common">European freshwater eel</name>
    <name type="synonym">Muraena anguilla</name>
    <dbReference type="NCBI Taxonomy" id="7936"/>
    <lineage>
        <taxon>Eukaryota</taxon>
        <taxon>Metazoa</taxon>
        <taxon>Chordata</taxon>
        <taxon>Craniata</taxon>
        <taxon>Vertebrata</taxon>
        <taxon>Euteleostomi</taxon>
        <taxon>Actinopterygii</taxon>
        <taxon>Neopterygii</taxon>
        <taxon>Teleostei</taxon>
        <taxon>Anguilliformes</taxon>
        <taxon>Anguillidae</taxon>
        <taxon>Anguilla</taxon>
    </lineage>
</organism>
<reference evidence="1" key="2">
    <citation type="journal article" date="2015" name="Fish Shellfish Immunol.">
        <title>Early steps in the European eel (Anguilla anguilla)-Vibrio vulnificus interaction in the gills: Role of the RtxA13 toxin.</title>
        <authorList>
            <person name="Callol A."/>
            <person name="Pajuelo D."/>
            <person name="Ebbesson L."/>
            <person name="Teles M."/>
            <person name="MacKenzie S."/>
            <person name="Amaro C."/>
        </authorList>
    </citation>
    <scope>NUCLEOTIDE SEQUENCE</scope>
</reference>
<protein>
    <submittedName>
        <fullName evidence="1">Uncharacterized protein</fullName>
    </submittedName>
</protein>
<dbReference type="EMBL" id="GBXM01040427">
    <property type="protein sequence ID" value="JAH68150.1"/>
    <property type="molecule type" value="Transcribed_RNA"/>
</dbReference>
<sequence>MAPAYACVATFAPLKIHVADSKE</sequence>